<evidence type="ECO:0000313" key="3">
    <source>
        <dbReference type="Proteomes" id="UP001497623"/>
    </source>
</evidence>
<dbReference type="Pfam" id="PF00059">
    <property type="entry name" value="Lectin_C"/>
    <property type="match status" value="2"/>
</dbReference>
<protein>
    <recommendedName>
        <fullName evidence="1">C-type lectin domain-containing protein</fullName>
    </recommendedName>
</protein>
<keyword evidence="3" id="KW-1185">Reference proteome</keyword>
<feature type="domain" description="C-type lectin" evidence="1">
    <location>
        <begin position="133"/>
        <end position="247"/>
    </location>
</feature>
<organism evidence="2 3">
    <name type="scientific">Meganyctiphanes norvegica</name>
    <name type="common">Northern krill</name>
    <name type="synonym">Thysanopoda norvegica</name>
    <dbReference type="NCBI Taxonomy" id="48144"/>
    <lineage>
        <taxon>Eukaryota</taxon>
        <taxon>Metazoa</taxon>
        <taxon>Ecdysozoa</taxon>
        <taxon>Arthropoda</taxon>
        <taxon>Crustacea</taxon>
        <taxon>Multicrustacea</taxon>
        <taxon>Malacostraca</taxon>
        <taxon>Eumalacostraca</taxon>
        <taxon>Eucarida</taxon>
        <taxon>Euphausiacea</taxon>
        <taxon>Euphausiidae</taxon>
        <taxon>Meganyctiphanes</taxon>
    </lineage>
</organism>
<dbReference type="InterPro" id="IPR016187">
    <property type="entry name" value="CTDL_fold"/>
</dbReference>
<dbReference type="SMART" id="SM00034">
    <property type="entry name" value="CLECT"/>
    <property type="match status" value="2"/>
</dbReference>
<dbReference type="PROSITE" id="PS50041">
    <property type="entry name" value="C_TYPE_LECTIN_2"/>
    <property type="match status" value="2"/>
</dbReference>
<dbReference type="InterPro" id="IPR050801">
    <property type="entry name" value="Ca-Dep_Lectins_ImmuneDev"/>
</dbReference>
<gene>
    <name evidence="2" type="ORF">MNOR_LOCUS21399</name>
</gene>
<evidence type="ECO:0000313" key="2">
    <source>
        <dbReference type="EMBL" id="CAL4118249.1"/>
    </source>
</evidence>
<reference evidence="2 3" key="1">
    <citation type="submission" date="2024-05" db="EMBL/GenBank/DDBJ databases">
        <authorList>
            <person name="Wallberg A."/>
        </authorList>
    </citation>
    <scope>NUCLEOTIDE SEQUENCE [LARGE SCALE GENOMIC DNA]</scope>
</reference>
<dbReference type="InterPro" id="IPR016186">
    <property type="entry name" value="C-type_lectin-like/link_sf"/>
</dbReference>
<feature type="non-terminal residue" evidence="2">
    <location>
        <position position="1"/>
    </location>
</feature>
<comment type="caution">
    <text evidence="2">The sequence shown here is derived from an EMBL/GenBank/DDBJ whole genome shotgun (WGS) entry which is preliminary data.</text>
</comment>
<dbReference type="SUPFAM" id="SSF56436">
    <property type="entry name" value="C-type lectin-like"/>
    <property type="match status" value="2"/>
</dbReference>
<dbReference type="InterPro" id="IPR001304">
    <property type="entry name" value="C-type_lectin-like"/>
</dbReference>
<dbReference type="Gene3D" id="3.10.100.10">
    <property type="entry name" value="Mannose-Binding Protein A, subunit A"/>
    <property type="match status" value="2"/>
</dbReference>
<dbReference type="PANTHER" id="PTHR22801">
    <property type="entry name" value="LITHOSTATHINE"/>
    <property type="match status" value="1"/>
</dbReference>
<dbReference type="AlphaFoldDB" id="A0AAV2R6D2"/>
<proteinExistence type="predicted"/>
<name>A0AAV2R6D2_MEGNR</name>
<dbReference type="PANTHER" id="PTHR22801:SF63">
    <property type="entry name" value="C-TYPE LECTIN DOMAIN-CONTAINING PROTEIN"/>
    <property type="match status" value="1"/>
</dbReference>
<accession>A0AAV2R6D2</accession>
<sequence length="249" mass="28755">DSKQSVIPKFFKIGSEHFLVTQNKVNWATARRLCNESGGSLAEPEDLFKLHMYLMKYHIAGNFWIGGSDAWLSGENFNKKWINEKFTKKDYEKNCLLFNISSFSTIRDHNCYQNEYYICEQIVNYHEDDFIQVGSQNFLVVEEMKSWSAARKYCHSLGGDLAQPNNLLLLQNNLDTKNLSGSDYWLGGSDIENEGEWIWLSGANIKEKWRQGQPGGYYAENCLDFQSLGVPSLNDYECNSKLKFICEKL</sequence>
<dbReference type="CDD" id="cd00037">
    <property type="entry name" value="CLECT"/>
    <property type="match status" value="2"/>
</dbReference>
<dbReference type="EMBL" id="CAXKWB010017202">
    <property type="protein sequence ID" value="CAL4118249.1"/>
    <property type="molecule type" value="Genomic_DNA"/>
</dbReference>
<feature type="domain" description="C-type lectin" evidence="1">
    <location>
        <begin position="13"/>
        <end position="120"/>
    </location>
</feature>
<evidence type="ECO:0000259" key="1">
    <source>
        <dbReference type="PROSITE" id="PS50041"/>
    </source>
</evidence>
<dbReference type="Proteomes" id="UP001497623">
    <property type="component" value="Unassembled WGS sequence"/>
</dbReference>